<comment type="caution">
    <text evidence="2">The sequence shown here is derived from an EMBL/GenBank/DDBJ whole genome shotgun (WGS) entry which is preliminary data.</text>
</comment>
<name>A0AB38E2S7_XANCH</name>
<accession>A0AB38E2S7</accession>
<gene>
    <name evidence="1" type="ORF">XAP6984_560093</name>
    <name evidence="2" type="ORF">XAP7430_520089</name>
</gene>
<keyword evidence="4" id="KW-1185">Reference proteome</keyword>
<evidence type="ECO:0000313" key="3">
    <source>
        <dbReference type="Proteomes" id="UP000234166"/>
    </source>
</evidence>
<dbReference type="Proteomes" id="UP000234166">
    <property type="component" value="Unassembled WGS sequence"/>
</dbReference>
<evidence type="ECO:0000313" key="2">
    <source>
        <dbReference type="EMBL" id="SON91042.1"/>
    </source>
</evidence>
<dbReference type="EMBL" id="OCYT01000113">
    <property type="protein sequence ID" value="SON84152.1"/>
    <property type="molecule type" value="Genomic_DNA"/>
</dbReference>
<sequence>MQQQVQASVLASLALQWDEVTHSGSKGAGLSGITHWLKLGSGGALSLEQKYLHTVTSDRWRR</sequence>
<proteinExistence type="predicted"/>
<evidence type="ECO:0000313" key="1">
    <source>
        <dbReference type="EMBL" id="SON84152.1"/>
    </source>
</evidence>
<dbReference type="EMBL" id="OCYS01000108">
    <property type="protein sequence ID" value="SON91042.1"/>
    <property type="molecule type" value="Genomic_DNA"/>
</dbReference>
<dbReference type="Proteomes" id="UP000234181">
    <property type="component" value="Unassembled WGS sequence"/>
</dbReference>
<dbReference type="AlphaFoldDB" id="A0AB38E2S7"/>
<reference evidence="3 4" key="1">
    <citation type="submission" date="2017-10" db="EMBL/GenBank/DDBJ databases">
        <authorList>
            <person name="Regsiter A."/>
            <person name="William W."/>
        </authorList>
    </citation>
    <scope>NUCLEOTIDE SEQUENCE [LARGE SCALE GENOMIC DNA]</scope>
    <source>
        <strain evidence="1 4">CFBP6984</strain>
        <strain evidence="2 3">CFBP7430</strain>
    </source>
</reference>
<protein>
    <submittedName>
        <fullName evidence="2">Uncharacterized protein</fullName>
    </submittedName>
</protein>
<organism evidence="2 3">
    <name type="scientific">Xanthomonas campestris pv. phaseoli</name>
    <dbReference type="NCBI Taxonomy" id="317013"/>
    <lineage>
        <taxon>Bacteria</taxon>
        <taxon>Pseudomonadati</taxon>
        <taxon>Pseudomonadota</taxon>
        <taxon>Gammaproteobacteria</taxon>
        <taxon>Lysobacterales</taxon>
        <taxon>Lysobacteraceae</taxon>
        <taxon>Xanthomonas</taxon>
    </lineage>
</organism>
<evidence type="ECO:0000313" key="4">
    <source>
        <dbReference type="Proteomes" id="UP000234181"/>
    </source>
</evidence>